<dbReference type="AlphaFoldDB" id="A0A1D9PRJ7"/>
<gene>
    <name evidence="7" type="ORF">sscle_01g000190</name>
</gene>
<name>A0A1D9PRJ7_SCLS1</name>
<dbReference type="OMA" id="VWAVKPQ"/>
<dbReference type="RefSeq" id="XP_001588997.1">
    <property type="nucleotide sequence ID" value="XM_001588947.1"/>
</dbReference>
<evidence type="ECO:0000256" key="4">
    <source>
        <dbReference type="PIRSR" id="PIRSR000193-1"/>
    </source>
</evidence>
<dbReference type="Proteomes" id="UP000177798">
    <property type="component" value="Chromosome 1"/>
</dbReference>
<dbReference type="Pfam" id="PF14748">
    <property type="entry name" value="P5CR_dimer"/>
    <property type="match status" value="1"/>
</dbReference>
<evidence type="ECO:0000256" key="2">
    <source>
        <dbReference type="ARBA" id="ARBA00022857"/>
    </source>
</evidence>
<reference evidence="8" key="1">
    <citation type="journal article" date="2017" name="Genome Biol. Evol.">
        <title>The complete genome sequence of the phytopathogenic fungus Sclerotinia sclerotiorum reveals insights into the genome architecture of broad host range pathogens.</title>
        <authorList>
            <person name="Derbyshire M."/>
            <person name="Denton-Giles M."/>
            <person name="Hegedus D."/>
            <person name="Seifbarghy S."/>
            <person name="Rollins J."/>
            <person name="van Kan J."/>
            <person name="Seidl M.F."/>
            <person name="Faino L."/>
            <person name="Mbengue M."/>
            <person name="Navaud O."/>
            <person name="Raffaele S."/>
            <person name="Hammond-Kosack K."/>
            <person name="Heard S."/>
            <person name="Oliver R."/>
        </authorList>
    </citation>
    <scope>NUCLEOTIDE SEQUENCE [LARGE SCALE GENOMIC DNA]</scope>
    <source>
        <strain evidence="8">ATCC 18683 / 1980 / Ss-1</strain>
    </source>
</reference>
<evidence type="ECO:0000313" key="8">
    <source>
        <dbReference type="Proteomes" id="UP000177798"/>
    </source>
</evidence>
<dbReference type="KEGG" id="ssl:SS1G_09630"/>
<dbReference type="InterPro" id="IPR008927">
    <property type="entry name" value="6-PGluconate_DH-like_C_sf"/>
</dbReference>
<dbReference type="InterPro" id="IPR000304">
    <property type="entry name" value="Pyrroline-COOH_reductase"/>
</dbReference>
<dbReference type="VEuPathDB" id="FungiDB:sscle_01g000190"/>
<keyword evidence="3" id="KW-0560">Oxidoreductase</keyword>
<sequence>MGIVILSGILSSLSSLSKPKPISPTSGTSTPIYPTSPPTRLPSKFIACVRRPESAKKVHQALPPYLVSSPTSLSILQNNNVSAVQQADIVLLSCKPICAGITIEQLYSELFTEQTKGLTDIASASNPCTIVRAMPNTASQINESMTVISTSTPPLPELTTALITWIFTRIGEVVFLFPSTIDAYTALCGSGPVFFFALMLEATTDGAVAMGLPRAEAQKMAAQTMRGAAGLILLGEHPALLGDKVSTLGVCTIWGLSVLEEGRVRGTVARAVREATLVAGQLGRGVVGANGTSF</sequence>
<evidence type="ECO:0000313" key="7">
    <source>
        <dbReference type="EMBL" id="APA05249.1"/>
    </source>
</evidence>
<protein>
    <recommendedName>
        <fullName evidence="6">Pyrroline-5-carboxylate reductase dimerisation domain-containing protein</fullName>
    </recommendedName>
</protein>
<evidence type="ECO:0000256" key="1">
    <source>
        <dbReference type="ARBA" id="ARBA00005525"/>
    </source>
</evidence>
<dbReference type="PANTHER" id="PTHR11645">
    <property type="entry name" value="PYRROLINE-5-CARBOXYLATE REDUCTASE"/>
    <property type="match status" value="1"/>
</dbReference>
<dbReference type="InterPro" id="IPR029036">
    <property type="entry name" value="P5CR_dimer"/>
</dbReference>
<comment type="similarity">
    <text evidence="1">Belongs to the pyrroline-5-carboxylate reductase family.</text>
</comment>
<dbReference type="PIRSF" id="PIRSF000193">
    <property type="entry name" value="Pyrrol-5-carb_rd"/>
    <property type="match status" value="1"/>
</dbReference>
<dbReference type="OrthoDB" id="10263291at2759"/>
<evidence type="ECO:0000256" key="5">
    <source>
        <dbReference type="SAM" id="MobiDB-lite"/>
    </source>
</evidence>
<dbReference type="SUPFAM" id="SSF48179">
    <property type="entry name" value="6-phosphogluconate dehydrogenase C-terminal domain-like"/>
    <property type="match status" value="1"/>
</dbReference>
<evidence type="ECO:0000256" key="3">
    <source>
        <dbReference type="ARBA" id="ARBA00023002"/>
    </source>
</evidence>
<proteinExistence type="inferred from homology"/>
<dbReference type="SUPFAM" id="SSF51735">
    <property type="entry name" value="NAD(P)-binding Rossmann-fold domains"/>
    <property type="match status" value="1"/>
</dbReference>
<dbReference type="Gene3D" id="3.40.50.720">
    <property type="entry name" value="NAD(P)-binding Rossmann-like Domain"/>
    <property type="match status" value="1"/>
</dbReference>
<feature type="compositionally biased region" description="Low complexity" evidence="5">
    <location>
        <begin position="16"/>
        <end position="33"/>
    </location>
</feature>
<dbReference type="Gene3D" id="1.10.3730.10">
    <property type="entry name" value="ProC C-terminal domain-like"/>
    <property type="match status" value="1"/>
</dbReference>
<evidence type="ECO:0000259" key="6">
    <source>
        <dbReference type="Pfam" id="PF14748"/>
    </source>
</evidence>
<dbReference type="InterPro" id="IPR036291">
    <property type="entry name" value="NAD(P)-bd_dom_sf"/>
</dbReference>
<dbReference type="HAMAP" id="MF_01925">
    <property type="entry name" value="P5C_reductase"/>
    <property type="match status" value="1"/>
</dbReference>
<feature type="binding site" evidence="4">
    <location>
        <position position="80"/>
    </location>
    <ligand>
        <name>NADPH</name>
        <dbReference type="ChEBI" id="CHEBI:57783"/>
    </ligand>
</feature>
<feature type="domain" description="Pyrroline-5-carboxylate reductase dimerisation" evidence="6">
    <location>
        <begin position="179"/>
        <end position="280"/>
    </location>
</feature>
<dbReference type="PANTHER" id="PTHR11645:SF0">
    <property type="entry name" value="PYRROLINE-5-CARBOXYLATE REDUCTASE 3"/>
    <property type="match status" value="1"/>
</dbReference>
<accession>A0A1D9PRJ7</accession>
<feature type="region of interest" description="Disordered" evidence="5">
    <location>
        <begin position="16"/>
        <end position="38"/>
    </location>
</feature>
<keyword evidence="2 4" id="KW-0521">NADP</keyword>
<dbReference type="EMBL" id="CP017814">
    <property type="protein sequence ID" value="APA05249.1"/>
    <property type="molecule type" value="Genomic_DNA"/>
</dbReference>
<dbReference type="GO" id="GO:0004735">
    <property type="term" value="F:pyrroline-5-carboxylate reductase activity"/>
    <property type="evidence" value="ECO:0007669"/>
    <property type="project" value="InterPro"/>
</dbReference>
<dbReference type="FunFam" id="1.10.3730.10:FF:000001">
    <property type="entry name" value="Pyrroline-5-carboxylate reductase"/>
    <property type="match status" value="1"/>
</dbReference>
<organism evidence="7 8">
    <name type="scientific">Sclerotinia sclerotiorum (strain ATCC 18683 / 1980 / Ss-1)</name>
    <name type="common">White mold</name>
    <name type="synonym">Whetzelinia sclerotiorum</name>
    <dbReference type="NCBI Taxonomy" id="665079"/>
    <lineage>
        <taxon>Eukaryota</taxon>
        <taxon>Fungi</taxon>
        <taxon>Dikarya</taxon>
        <taxon>Ascomycota</taxon>
        <taxon>Pezizomycotina</taxon>
        <taxon>Leotiomycetes</taxon>
        <taxon>Helotiales</taxon>
        <taxon>Sclerotiniaceae</taxon>
        <taxon>Sclerotinia</taxon>
    </lineage>
</organism>